<name>Q2SJU9_HAHCH</name>
<dbReference type="STRING" id="349521.HCH_02249"/>
<dbReference type="RefSeq" id="WP_011396144.1">
    <property type="nucleotide sequence ID" value="NC_007645.1"/>
</dbReference>
<dbReference type="EMBL" id="CP000155">
    <property type="protein sequence ID" value="ABC29075.1"/>
    <property type="molecule type" value="Genomic_DNA"/>
</dbReference>
<organism evidence="2 3">
    <name type="scientific">Hahella chejuensis (strain KCTC 2396)</name>
    <dbReference type="NCBI Taxonomy" id="349521"/>
    <lineage>
        <taxon>Bacteria</taxon>
        <taxon>Pseudomonadati</taxon>
        <taxon>Pseudomonadota</taxon>
        <taxon>Gammaproteobacteria</taxon>
        <taxon>Oceanospirillales</taxon>
        <taxon>Hahellaceae</taxon>
        <taxon>Hahella</taxon>
    </lineage>
</organism>
<dbReference type="AlphaFoldDB" id="Q2SJU9"/>
<dbReference type="KEGG" id="hch:HCH_02249"/>
<evidence type="ECO:0008006" key="4">
    <source>
        <dbReference type="Google" id="ProtNLM"/>
    </source>
</evidence>
<evidence type="ECO:0000313" key="3">
    <source>
        <dbReference type="Proteomes" id="UP000000238"/>
    </source>
</evidence>
<keyword evidence="1" id="KW-0732">Signal</keyword>
<sequence>MKHPQPVLALCCLTLSAAAMAMEAMTDEELGQVDGRSGFSFAFDNVRFKGMAIDGAEAGSINIIAADGSSLGLKEFQLSADAIGTFESPLTFSLVEMDGSLVNNSSSGLPMLRIGLPGMEGWRNLDVRFNEEFGNPDVPNPDNPNIRAGGTPSEHTMLGSVSMNDISILGGVAYSGIPEGYKIESVRVDDGSSGADSRQGMLLNVDINELLIPEWLVESQVGDGVLNPATDFILYNFRLENLHLQSATFEAAPNGLRFAYSDPQPFTEDGGIIPSGGGLPDTQHPDYDPNFPKIDLTFQAQMTQSKLNESRIHGVTLDHLIFNVRN</sequence>
<dbReference type="HOGENOM" id="CLU_851961_0_0_6"/>
<dbReference type="Proteomes" id="UP000000238">
    <property type="component" value="Chromosome"/>
</dbReference>
<keyword evidence="3" id="KW-1185">Reference proteome</keyword>
<proteinExistence type="predicted"/>
<feature type="signal peptide" evidence="1">
    <location>
        <begin position="1"/>
        <end position="21"/>
    </location>
</feature>
<feature type="chain" id="PRO_5004215636" description="PEP-CTERM sorting domain-containing protein" evidence="1">
    <location>
        <begin position="22"/>
        <end position="326"/>
    </location>
</feature>
<protein>
    <recommendedName>
        <fullName evidence="4">PEP-CTERM sorting domain-containing protein</fullName>
    </recommendedName>
</protein>
<evidence type="ECO:0000313" key="2">
    <source>
        <dbReference type="EMBL" id="ABC29075.1"/>
    </source>
</evidence>
<accession>Q2SJU9</accession>
<gene>
    <name evidence="2" type="ordered locus">HCH_02249</name>
</gene>
<evidence type="ECO:0000256" key="1">
    <source>
        <dbReference type="SAM" id="SignalP"/>
    </source>
</evidence>
<reference evidence="2 3" key="1">
    <citation type="journal article" date="2005" name="Nucleic Acids Res.">
        <title>Genomic blueprint of Hahella chejuensis, a marine microbe producing an algicidal agent.</title>
        <authorList>
            <person name="Jeong H."/>
            <person name="Yim J.H."/>
            <person name="Lee C."/>
            <person name="Choi S.-H."/>
            <person name="Park Y.K."/>
            <person name="Yoon S.H."/>
            <person name="Hur C.-G."/>
            <person name="Kang H.-Y."/>
            <person name="Kim D."/>
            <person name="Lee H.H."/>
            <person name="Park K.H."/>
            <person name="Park S.-H."/>
            <person name="Park H.-S."/>
            <person name="Lee H.K."/>
            <person name="Oh T.K."/>
            <person name="Kim J.F."/>
        </authorList>
    </citation>
    <scope>NUCLEOTIDE SEQUENCE [LARGE SCALE GENOMIC DNA]</scope>
    <source>
        <strain evidence="2 3">KCTC 2396</strain>
    </source>
</reference>
<dbReference type="OrthoDB" id="6198719at2"/>